<protein>
    <submittedName>
        <fullName evidence="1">Lactamase</fullName>
    </submittedName>
</protein>
<evidence type="ECO:0000313" key="1">
    <source>
        <dbReference type="EMBL" id="PJC23510.1"/>
    </source>
</evidence>
<reference evidence="2" key="1">
    <citation type="submission" date="2017-09" db="EMBL/GenBank/DDBJ databases">
        <title>Depth-based differentiation of microbial function through sediment-hosted aquifers and enrichment of novel symbionts in the deep terrestrial subsurface.</title>
        <authorList>
            <person name="Probst A.J."/>
            <person name="Ladd B."/>
            <person name="Jarett J.K."/>
            <person name="Geller-Mcgrath D.E."/>
            <person name="Sieber C.M.K."/>
            <person name="Emerson J.B."/>
            <person name="Anantharaman K."/>
            <person name="Thomas B.C."/>
            <person name="Malmstrom R."/>
            <person name="Stieglmeier M."/>
            <person name="Klingl A."/>
            <person name="Woyke T."/>
            <person name="Ryan C.M."/>
            <person name="Banfield J.F."/>
        </authorList>
    </citation>
    <scope>NUCLEOTIDE SEQUENCE [LARGE SCALE GENOMIC DNA]</scope>
</reference>
<dbReference type="SUPFAM" id="SSF56281">
    <property type="entry name" value="Metallo-hydrolase/oxidoreductase"/>
    <property type="match status" value="1"/>
</dbReference>
<dbReference type="EMBL" id="PFSJ01000023">
    <property type="protein sequence ID" value="PJC23510.1"/>
    <property type="molecule type" value="Genomic_DNA"/>
</dbReference>
<dbReference type="Gene3D" id="3.60.15.10">
    <property type="entry name" value="Ribonuclease Z/Hydroxyacylglutathione hydrolase-like"/>
    <property type="match status" value="1"/>
</dbReference>
<sequence length="213" mass="23621">MKITYLGHSSFLITGKTNTDEEVSVVTDPFDPKAVGLPFHKQKADVVTISHNHPNHFDLNNIEGKLESDYFLIDTPGEYELRGLRVFGIKGFHDDKNGAERGGNTMYVYDFAEATVAHLGDIGHTLDSNQLELLEEIDILMIPIGGKYTVDAKIAMQIIESIEPKIVIPIFDELSILQDFLAEAGTESPIEKNLIIKSRSDLPAETKIIPLSV</sequence>
<dbReference type="AlphaFoldDB" id="A0A2M8ELC1"/>
<dbReference type="PANTHER" id="PTHR42967:SF1">
    <property type="entry name" value="MBL FOLD METALLO-HYDROLASE"/>
    <property type="match status" value="1"/>
</dbReference>
<dbReference type="PANTHER" id="PTHR42967">
    <property type="entry name" value="METAL DEPENDENT HYDROLASE"/>
    <property type="match status" value="1"/>
</dbReference>
<comment type="caution">
    <text evidence="1">The sequence shown here is derived from an EMBL/GenBank/DDBJ whole genome shotgun (WGS) entry which is preliminary data.</text>
</comment>
<evidence type="ECO:0000313" key="2">
    <source>
        <dbReference type="Proteomes" id="UP000229756"/>
    </source>
</evidence>
<accession>A0A2M8ELC1</accession>
<gene>
    <name evidence="1" type="ORF">CO058_03065</name>
</gene>
<dbReference type="InterPro" id="IPR036866">
    <property type="entry name" value="RibonucZ/Hydroxyglut_hydro"/>
</dbReference>
<dbReference type="Proteomes" id="UP000229756">
    <property type="component" value="Unassembled WGS sequence"/>
</dbReference>
<dbReference type="Pfam" id="PF13483">
    <property type="entry name" value="Lactamase_B_3"/>
    <property type="match status" value="1"/>
</dbReference>
<organism evidence="1 2">
    <name type="scientific">candidate division WWE3 bacterium CG_4_9_14_0_2_um_filter_35_11</name>
    <dbReference type="NCBI Taxonomy" id="1975077"/>
    <lineage>
        <taxon>Bacteria</taxon>
        <taxon>Katanobacteria</taxon>
    </lineage>
</organism>
<proteinExistence type="predicted"/>
<name>A0A2M8ELC1_UNCKA</name>